<evidence type="ECO:0008006" key="4">
    <source>
        <dbReference type="Google" id="ProtNLM"/>
    </source>
</evidence>
<comment type="caution">
    <text evidence="2">The sequence shown here is derived from an EMBL/GenBank/DDBJ whole genome shotgun (WGS) entry which is preliminary data.</text>
</comment>
<protein>
    <recommendedName>
        <fullName evidence="4">Phage protein</fullName>
    </recommendedName>
</protein>
<organism evidence="2 3">
    <name type="scientific">Lactobacillus paragasseri JV-V03</name>
    <dbReference type="NCBI Taxonomy" id="525326"/>
    <lineage>
        <taxon>Bacteria</taxon>
        <taxon>Bacillati</taxon>
        <taxon>Bacillota</taxon>
        <taxon>Bacilli</taxon>
        <taxon>Lactobacillales</taxon>
        <taxon>Lactobacillaceae</taxon>
        <taxon>Lactobacillus</taxon>
    </lineage>
</organism>
<name>A0AA87A9T2_9LACO</name>
<dbReference type="Proteomes" id="UP000003672">
    <property type="component" value="Unassembled WGS sequence"/>
</dbReference>
<dbReference type="RefSeq" id="WP_003648531.1">
    <property type="nucleotide sequence ID" value="NZ_CP040500.1"/>
</dbReference>
<dbReference type="InterPro" id="IPR024410">
    <property type="entry name" value="Phage_TAC_12"/>
</dbReference>
<gene>
    <name evidence="2" type="ORF">HMPREF0514_10318</name>
</gene>
<sequence>MQIKINGKTYDLNFGIRWVLLMNQNHNISGNGLSQGMGINQAVASLSQYDPIGLSEILVNATWINKERPTSADIDHYLETDADIKKLCDSILKEIETANATKAQVKNVLKTMKKAQEQAMNKNLEKLG</sequence>
<dbReference type="EMBL" id="ACGO02000001">
    <property type="protein sequence ID" value="EFJ69874.1"/>
    <property type="molecule type" value="Genomic_DNA"/>
</dbReference>
<evidence type="ECO:0000313" key="3">
    <source>
        <dbReference type="Proteomes" id="UP000003672"/>
    </source>
</evidence>
<dbReference type="AlphaFoldDB" id="A0AA87A9T2"/>
<evidence type="ECO:0000256" key="1">
    <source>
        <dbReference type="SAM" id="Coils"/>
    </source>
</evidence>
<accession>A0AA87A9T2</accession>
<feature type="coiled-coil region" evidence="1">
    <location>
        <begin position="98"/>
        <end position="125"/>
    </location>
</feature>
<proteinExistence type="predicted"/>
<reference evidence="2 3" key="1">
    <citation type="submission" date="2010-06" db="EMBL/GenBank/DDBJ databases">
        <authorList>
            <person name="Muzny D."/>
            <person name="Qin X."/>
            <person name="Buhay C."/>
            <person name="Dugan-Rocha S."/>
            <person name="Ding Y."/>
            <person name="Chen G."/>
            <person name="Hawes A."/>
            <person name="Holder M."/>
            <person name="Jhangiani S."/>
            <person name="Johnson A."/>
            <person name="Khan Z."/>
            <person name="Li Z."/>
            <person name="Liu W."/>
            <person name="Liu X."/>
            <person name="Perez L."/>
            <person name="Shen H."/>
            <person name="Wang Q."/>
            <person name="Watt J."/>
            <person name="Xi L."/>
            <person name="Xin Y."/>
            <person name="Zhou J."/>
            <person name="Deng J."/>
            <person name="Jiang H."/>
            <person name="Liu Y."/>
            <person name="Qu J."/>
            <person name="Song X.-Z."/>
            <person name="Zhang L."/>
            <person name="Villasana D."/>
            <person name="Johnson A."/>
            <person name="Liu J."/>
            <person name="Liyanage D."/>
            <person name="Lorensuhewa L."/>
            <person name="Robinson T."/>
            <person name="Song A."/>
            <person name="Song B.-B."/>
            <person name="Dinh H."/>
            <person name="Thornton R."/>
            <person name="Coyle M."/>
            <person name="Francisco L."/>
            <person name="Jackson L."/>
            <person name="Javaid M."/>
            <person name="Korchina V."/>
            <person name="Kovar C."/>
            <person name="Mata R."/>
            <person name="Mathew T."/>
            <person name="Ngo R."/>
            <person name="Nguyen L."/>
            <person name="Nguyen N."/>
            <person name="Okwuonu G."/>
            <person name="Ongeri F."/>
            <person name="Pham C."/>
            <person name="Simmons D."/>
            <person name="Wilczek-Boney K."/>
            <person name="Hale W."/>
            <person name="Jakkamsetti A."/>
            <person name="Pham P."/>
            <person name="Ruth R."/>
            <person name="San Lucas F."/>
            <person name="Warren J."/>
            <person name="Zhang J."/>
            <person name="Zhao Z."/>
            <person name="Zhou C."/>
            <person name="Zhu D."/>
            <person name="Lee S."/>
            <person name="Bess C."/>
            <person name="Blankenburg K."/>
            <person name="Forbes L."/>
            <person name="Fu Q."/>
            <person name="Gubbala S."/>
            <person name="Hirani K."/>
            <person name="Jayaseelan J.C."/>
            <person name="Lara F."/>
            <person name="Munidasa M."/>
            <person name="Palculict T."/>
            <person name="Patil S."/>
            <person name="Pu L.-L."/>
            <person name="Saada N."/>
            <person name="Tang L."/>
            <person name="Weissenberger G."/>
            <person name="Zhu Y."/>
            <person name="Hemphill L."/>
            <person name="Shang Y."/>
            <person name="Youmans B."/>
            <person name="Ayvaz T."/>
            <person name="Ross M."/>
            <person name="Santibanez J."/>
            <person name="Aqrawi P."/>
            <person name="Gross S."/>
            <person name="Joshi V."/>
            <person name="Fowler G."/>
            <person name="Nazareth L."/>
            <person name="Reid J."/>
            <person name="Worley K."/>
            <person name="Petrosino J."/>
            <person name="Highlander S."/>
            <person name="Gibbs R."/>
        </authorList>
    </citation>
    <scope>NUCLEOTIDE SEQUENCE [LARGE SCALE GENOMIC DNA]</scope>
    <source>
        <strain evidence="2 3">JV-V03</strain>
    </source>
</reference>
<evidence type="ECO:0000313" key="2">
    <source>
        <dbReference type="EMBL" id="EFJ69874.1"/>
    </source>
</evidence>
<keyword evidence="1" id="KW-0175">Coiled coil</keyword>
<dbReference type="Pfam" id="PF12363">
    <property type="entry name" value="Phage_TAC_12"/>
    <property type="match status" value="1"/>
</dbReference>